<dbReference type="RefSeq" id="XP_034110248.1">
    <property type="nucleotide sequence ID" value="XM_034254357.1"/>
</dbReference>
<keyword evidence="6 7" id="KW-0012">Acyltransferase</keyword>
<evidence type="ECO:0000256" key="4">
    <source>
        <dbReference type="ARBA" id="ARBA00022989"/>
    </source>
</evidence>
<dbReference type="GeneID" id="117571892"/>
<dbReference type="Pfam" id="PF01529">
    <property type="entry name" value="DHHC"/>
    <property type="match status" value="1"/>
</dbReference>
<feature type="transmembrane region" description="Helical" evidence="7">
    <location>
        <begin position="46"/>
        <end position="71"/>
    </location>
</feature>
<dbReference type="Proteomes" id="UP000515160">
    <property type="component" value="Chromosome 3"/>
</dbReference>
<proteinExistence type="inferred from homology"/>
<keyword evidence="2 7" id="KW-0808">Transferase</keyword>
<keyword evidence="5 7" id="KW-0472">Membrane</keyword>
<protein>
    <recommendedName>
        <fullName evidence="7">Palmitoyltransferase</fullName>
        <ecNumber evidence="7">2.3.1.225</ecNumber>
    </recommendedName>
</protein>
<evidence type="ECO:0000313" key="9">
    <source>
        <dbReference type="Proteomes" id="UP000515160"/>
    </source>
</evidence>
<feature type="transmembrane region" description="Helical" evidence="7">
    <location>
        <begin position="171"/>
        <end position="195"/>
    </location>
</feature>
<dbReference type="EC" id="2.3.1.225" evidence="7"/>
<dbReference type="InterPro" id="IPR001594">
    <property type="entry name" value="Palmitoyltrfase_DHHC"/>
</dbReference>
<evidence type="ECO:0000256" key="6">
    <source>
        <dbReference type="ARBA" id="ARBA00023315"/>
    </source>
</evidence>
<dbReference type="OrthoDB" id="331948at2759"/>
<evidence type="ECO:0000256" key="7">
    <source>
        <dbReference type="RuleBase" id="RU079119"/>
    </source>
</evidence>
<dbReference type="InterPro" id="IPR039859">
    <property type="entry name" value="PFA4/ZDH16/20/ERF2-like"/>
</dbReference>
<evidence type="ECO:0000313" key="10">
    <source>
        <dbReference type="RefSeq" id="XP_034110248.1"/>
    </source>
</evidence>
<evidence type="ECO:0000256" key="1">
    <source>
        <dbReference type="ARBA" id="ARBA00004141"/>
    </source>
</evidence>
<feature type="transmembrane region" description="Helical" evidence="7">
    <location>
        <begin position="12"/>
        <end position="34"/>
    </location>
</feature>
<dbReference type="GO" id="GO:0016020">
    <property type="term" value="C:membrane"/>
    <property type="evidence" value="ECO:0007669"/>
    <property type="project" value="UniProtKB-SubCell"/>
</dbReference>
<gene>
    <name evidence="10" type="primary">LOC117571892</name>
</gene>
<keyword evidence="3 7" id="KW-0812">Transmembrane</keyword>
<evidence type="ECO:0000256" key="5">
    <source>
        <dbReference type="ARBA" id="ARBA00023136"/>
    </source>
</evidence>
<organism evidence="9 10">
    <name type="scientific">Drosophila albomicans</name>
    <name type="common">Fruit fly</name>
    <dbReference type="NCBI Taxonomy" id="7291"/>
    <lineage>
        <taxon>Eukaryota</taxon>
        <taxon>Metazoa</taxon>
        <taxon>Ecdysozoa</taxon>
        <taxon>Arthropoda</taxon>
        <taxon>Hexapoda</taxon>
        <taxon>Insecta</taxon>
        <taxon>Pterygota</taxon>
        <taxon>Neoptera</taxon>
        <taxon>Endopterygota</taxon>
        <taxon>Diptera</taxon>
        <taxon>Brachycera</taxon>
        <taxon>Muscomorpha</taxon>
        <taxon>Ephydroidea</taxon>
        <taxon>Drosophilidae</taxon>
        <taxon>Drosophila</taxon>
    </lineage>
</organism>
<dbReference type="PROSITE" id="PS50216">
    <property type="entry name" value="DHHC"/>
    <property type="match status" value="1"/>
</dbReference>
<comment type="catalytic activity">
    <reaction evidence="7">
        <text>L-cysteinyl-[protein] + hexadecanoyl-CoA = S-hexadecanoyl-L-cysteinyl-[protein] + CoA</text>
        <dbReference type="Rhea" id="RHEA:36683"/>
        <dbReference type="Rhea" id="RHEA-COMP:10131"/>
        <dbReference type="Rhea" id="RHEA-COMP:11032"/>
        <dbReference type="ChEBI" id="CHEBI:29950"/>
        <dbReference type="ChEBI" id="CHEBI:57287"/>
        <dbReference type="ChEBI" id="CHEBI:57379"/>
        <dbReference type="ChEBI" id="CHEBI:74151"/>
        <dbReference type="EC" id="2.3.1.225"/>
    </reaction>
</comment>
<name>A0A6P8XDE5_DROAB</name>
<feature type="domain" description="Palmitoyltransferase DHHC" evidence="8">
    <location>
        <begin position="84"/>
        <end position="212"/>
    </location>
</feature>
<evidence type="ECO:0000256" key="2">
    <source>
        <dbReference type="ARBA" id="ARBA00022679"/>
    </source>
</evidence>
<keyword evidence="9" id="KW-1185">Reference proteome</keyword>
<comment type="subcellular location">
    <subcellularLocation>
        <location evidence="1">Membrane</location>
        <topology evidence="1">Multi-pass membrane protein</topology>
    </subcellularLocation>
</comment>
<evidence type="ECO:0000259" key="8">
    <source>
        <dbReference type="Pfam" id="PF01529"/>
    </source>
</evidence>
<accession>A0A6P8XDE5</accession>
<comment type="similarity">
    <text evidence="7">Belongs to the DHHC palmitoyltransferase family.</text>
</comment>
<keyword evidence="4 7" id="KW-1133">Transmembrane helix</keyword>
<dbReference type="PANTHER" id="PTHR12246">
    <property type="entry name" value="PALMITOYLTRANSFERASE ZDHHC16"/>
    <property type="match status" value="1"/>
</dbReference>
<feature type="transmembrane region" description="Helical" evidence="7">
    <location>
        <begin position="131"/>
        <end position="159"/>
    </location>
</feature>
<evidence type="ECO:0000256" key="3">
    <source>
        <dbReference type="ARBA" id="ARBA00022692"/>
    </source>
</evidence>
<reference evidence="10" key="1">
    <citation type="submission" date="2025-08" db="UniProtKB">
        <authorList>
            <consortium name="RefSeq"/>
        </authorList>
    </citation>
    <scope>IDENTIFICATION</scope>
    <source>
        <strain evidence="10">15112-1751.03</strain>
        <tissue evidence="10">Whole Adult</tissue>
    </source>
</reference>
<comment type="domain">
    <text evidence="7">The DHHC domain is required for palmitoyltransferase activity.</text>
</comment>
<sequence length="397" mass="46673">MDEEANELKRFLHWGPILTIGNTLIIGLTTLSWWPKDFSFTTQAHLGMFMLVNVLAAYNFVMAIMVGPGFLPKQWRPQNSRDSKYLQYCRKCDGLKAPRSHHCRRCNRCVKKMDHHCPWINHCVGWSNQAYFVYFVFFYMLSNLHAAVVLALSGSSYFIEHSIRRRRFGNIFGLSMCLICFSLATGMVLCMLKLLCMQLRIVLKNMTSIEQWIVEKANNRRCCKQHKLEPFVYPYNLGWYFNLGQVFNIESQTRSQGIEWPVRKGCDQYTLTKEQIAQKKEKLERSRIYRCIRRSTGYWFPIFSQGLMVTVCVPCADDPRICVELNDLIRVTRIQDYWLFGELVRCERGEPHELRQRCIRGWFPSRCAIDVTEQMDAKELSELKSSQSKLKQKLNQD</sequence>
<dbReference type="AlphaFoldDB" id="A0A6P8XDE5"/>
<dbReference type="GO" id="GO:0019706">
    <property type="term" value="F:protein-cysteine S-palmitoyltransferase activity"/>
    <property type="evidence" value="ECO:0007669"/>
    <property type="project" value="UniProtKB-EC"/>
</dbReference>